<evidence type="ECO:0000313" key="1">
    <source>
        <dbReference type="EMBL" id="OYD25567.1"/>
    </source>
</evidence>
<protein>
    <submittedName>
        <fullName evidence="1">Uncharacterized protein</fullName>
    </submittedName>
</protein>
<dbReference type="EMBL" id="SODO01000002">
    <property type="protein sequence ID" value="TDW61225.1"/>
    <property type="molecule type" value="Genomic_DNA"/>
</dbReference>
<reference evidence="2 4" key="2">
    <citation type="submission" date="2019-03" db="EMBL/GenBank/DDBJ databases">
        <title>Genomic Encyclopedia of Archaeal and Bacterial Type Strains, Phase II (KMG-II): from individual species to whole genera.</title>
        <authorList>
            <person name="Goeker M."/>
        </authorList>
    </citation>
    <scope>NUCLEOTIDE SEQUENCE [LARGE SCALE GENOMIC DNA]</scope>
    <source>
        <strain evidence="2 4">DSM 15594</strain>
    </source>
</reference>
<keyword evidence="4" id="KW-1185">Reference proteome</keyword>
<evidence type="ECO:0000313" key="3">
    <source>
        <dbReference type="Proteomes" id="UP000243640"/>
    </source>
</evidence>
<accession>A0A235CNG1</accession>
<proteinExistence type="predicted"/>
<dbReference type="RefSeq" id="WP_094277395.1">
    <property type="nucleotide sequence ID" value="NZ_NQJF01000003.1"/>
</dbReference>
<dbReference type="Proteomes" id="UP000295058">
    <property type="component" value="Unassembled WGS sequence"/>
</dbReference>
<dbReference type="OrthoDB" id="6434096at2"/>
<name>A0A235CNG1_9GAMM</name>
<dbReference type="EMBL" id="NQJF01000003">
    <property type="protein sequence ID" value="OYD25567.1"/>
    <property type="molecule type" value="Genomic_DNA"/>
</dbReference>
<sequence>MNKQTPAAAFEIELTVFARFPLKLGPFHTRASQDELTVELVALFESLPCRLDGLDYHDHNEVPEAEKLPPWQGRLTLLAHGLRLKPRGEPFTVEDVPLLRSLLAFRFCDYQQGKWHSSKSAVFTVEPGPLAWLMQEHLDSPHLMRKGGEQGSRAVLAQYKAMIGGSGLTPMGFETLCMMLEGFAELVAEQGQASNEKAAFIKH</sequence>
<evidence type="ECO:0000313" key="4">
    <source>
        <dbReference type="Proteomes" id="UP000295058"/>
    </source>
</evidence>
<reference evidence="1 3" key="1">
    <citation type="submission" date="2017-08" db="EMBL/GenBank/DDBJ databases">
        <title>Draft Genome Sequence of the Marine Bacterium Oceanimonas baumannii ATCC 700832.</title>
        <authorList>
            <person name="Mcclelland W.D."/>
            <person name="Brennan M.A."/>
            <person name="Trachtenberg A.M."/>
            <person name="Maclea K.S."/>
        </authorList>
    </citation>
    <scope>NUCLEOTIDE SEQUENCE [LARGE SCALE GENOMIC DNA]</scope>
    <source>
        <strain evidence="1 3">ATCC 700832</strain>
    </source>
</reference>
<dbReference type="Proteomes" id="UP000243640">
    <property type="component" value="Unassembled WGS sequence"/>
</dbReference>
<dbReference type="AlphaFoldDB" id="A0A235CNG1"/>
<evidence type="ECO:0000313" key="2">
    <source>
        <dbReference type="EMBL" id="TDW61225.1"/>
    </source>
</evidence>
<comment type="caution">
    <text evidence="1">The sequence shown here is derived from an EMBL/GenBank/DDBJ whole genome shotgun (WGS) entry which is preliminary data.</text>
</comment>
<organism evidence="1 3">
    <name type="scientific">Oceanimonas baumannii</name>
    <dbReference type="NCBI Taxonomy" id="129578"/>
    <lineage>
        <taxon>Bacteria</taxon>
        <taxon>Pseudomonadati</taxon>
        <taxon>Pseudomonadota</taxon>
        <taxon>Gammaproteobacteria</taxon>
        <taxon>Aeromonadales</taxon>
        <taxon>Aeromonadaceae</taxon>
        <taxon>Oceanimonas</taxon>
    </lineage>
</organism>
<gene>
    <name evidence="1" type="ORF">B6S09_04980</name>
    <name evidence="2" type="ORF">LY04_00757</name>
</gene>